<feature type="domain" description="HTH araC/xylS-type" evidence="4">
    <location>
        <begin position="242"/>
        <end position="340"/>
    </location>
</feature>
<dbReference type="OrthoDB" id="6506763at2"/>
<dbReference type="GO" id="GO:0000976">
    <property type="term" value="F:transcription cis-regulatory region binding"/>
    <property type="evidence" value="ECO:0007669"/>
    <property type="project" value="TreeGrafter"/>
</dbReference>
<evidence type="ECO:0000259" key="4">
    <source>
        <dbReference type="PROSITE" id="PS01124"/>
    </source>
</evidence>
<dbReference type="InterPro" id="IPR018060">
    <property type="entry name" value="HTH_AraC"/>
</dbReference>
<dbReference type="AlphaFoldDB" id="A0A1Y0EJ36"/>
<dbReference type="InterPro" id="IPR032687">
    <property type="entry name" value="AraC-type_N"/>
</dbReference>
<keyword evidence="6" id="KW-1185">Reference proteome</keyword>
<dbReference type="Proteomes" id="UP000196138">
    <property type="component" value="Chromosome"/>
</dbReference>
<evidence type="ECO:0000256" key="1">
    <source>
        <dbReference type="ARBA" id="ARBA00023015"/>
    </source>
</evidence>
<dbReference type="InterPro" id="IPR020449">
    <property type="entry name" value="Tscrpt_reg_AraC-type_HTH"/>
</dbReference>
<organism evidence="5 6">
    <name type="scientific">Comamonas serinivorans</name>
    <dbReference type="NCBI Taxonomy" id="1082851"/>
    <lineage>
        <taxon>Bacteria</taxon>
        <taxon>Pseudomonadati</taxon>
        <taxon>Pseudomonadota</taxon>
        <taxon>Betaproteobacteria</taxon>
        <taxon>Burkholderiales</taxon>
        <taxon>Comamonadaceae</taxon>
        <taxon>Comamonas</taxon>
    </lineage>
</organism>
<evidence type="ECO:0000313" key="5">
    <source>
        <dbReference type="EMBL" id="ARU03438.1"/>
    </source>
</evidence>
<dbReference type="InterPro" id="IPR009057">
    <property type="entry name" value="Homeodomain-like_sf"/>
</dbReference>
<sequence length="342" mass="38251">MSQARSAQATQPTVSIRQVRQAMQGATRRGVNEAWLLHQAGIAPLLVDSPLSRITVAQYARLLTLLRRVTRDELWGLCATPLPVGSFAQVIRHVLHARTLGDAMRQAFTQYHLLLGQFVPRLRVQGGVAAVRMVTRGPRDEALDYAERVFGYFCYGVICWLVARRVPMLRVVYAGGHSGGGSDAEQLYHAPLQLDMSYSGFDFDAQWLDLPVVQTASSLHEFLRASPSALITKYREQGRLADRVRRLLRNRIAHTLPDLKDAARLLGMASPTLRRHLSQEGTSFQQLKDELRRDAAIALLARPELSLLDIGLRLGFSEASTFHRAFKTWTGVTPGVYRHAHL</sequence>
<reference evidence="5 6" key="1">
    <citation type="submission" date="2017-05" db="EMBL/GenBank/DDBJ databases">
        <authorList>
            <person name="Song R."/>
            <person name="Chenine A.L."/>
            <person name="Ruprecht R.M."/>
        </authorList>
    </citation>
    <scope>NUCLEOTIDE SEQUENCE [LARGE SCALE GENOMIC DNA]</scope>
    <source>
        <strain evidence="5 6">DSM 26136</strain>
    </source>
</reference>
<dbReference type="Gene3D" id="1.10.10.60">
    <property type="entry name" value="Homeodomain-like"/>
    <property type="match status" value="1"/>
</dbReference>
<dbReference type="PRINTS" id="PR00032">
    <property type="entry name" value="HTHARAC"/>
</dbReference>
<accession>A0A1Y0EJ36</accession>
<protein>
    <submittedName>
        <fullName evidence="5">AraC family transcriptional regulator</fullName>
    </submittedName>
</protein>
<keyword evidence="2" id="KW-0238">DNA-binding</keyword>
<name>A0A1Y0EJ36_9BURK</name>
<proteinExistence type="predicted"/>
<dbReference type="SUPFAM" id="SSF46689">
    <property type="entry name" value="Homeodomain-like"/>
    <property type="match status" value="1"/>
</dbReference>
<dbReference type="Pfam" id="PF12833">
    <property type="entry name" value="HTH_18"/>
    <property type="match status" value="1"/>
</dbReference>
<gene>
    <name evidence="5" type="ORF">CCO03_00955</name>
</gene>
<dbReference type="PANTHER" id="PTHR47894">
    <property type="entry name" value="HTH-TYPE TRANSCRIPTIONAL REGULATOR GADX"/>
    <property type="match status" value="1"/>
</dbReference>
<evidence type="ECO:0000313" key="6">
    <source>
        <dbReference type="Proteomes" id="UP000196138"/>
    </source>
</evidence>
<keyword evidence="3" id="KW-0804">Transcription</keyword>
<dbReference type="PROSITE" id="PS01124">
    <property type="entry name" value="HTH_ARAC_FAMILY_2"/>
    <property type="match status" value="1"/>
</dbReference>
<dbReference type="RefSeq" id="WP_087276017.1">
    <property type="nucleotide sequence ID" value="NZ_CP021455.1"/>
</dbReference>
<dbReference type="GO" id="GO:0005829">
    <property type="term" value="C:cytosol"/>
    <property type="evidence" value="ECO:0007669"/>
    <property type="project" value="TreeGrafter"/>
</dbReference>
<evidence type="ECO:0000256" key="3">
    <source>
        <dbReference type="ARBA" id="ARBA00023163"/>
    </source>
</evidence>
<keyword evidence="1" id="KW-0805">Transcription regulation</keyword>
<dbReference type="GO" id="GO:0003700">
    <property type="term" value="F:DNA-binding transcription factor activity"/>
    <property type="evidence" value="ECO:0007669"/>
    <property type="project" value="InterPro"/>
</dbReference>
<dbReference type="EMBL" id="CP021455">
    <property type="protein sequence ID" value="ARU03438.1"/>
    <property type="molecule type" value="Genomic_DNA"/>
</dbReference>
<dbReference type="PANTHER" id="PTHR47894:SF1">
    <property type="entry name" value="HTH-TYPE TRANSCRIPTIONAL REGULATOR VQSM"/>
    <property type="match status" value="1"/>
</dbReference>
<dbReference type="KEGG" id="cser:CCO03_00955"/>
<dbReference type="Pfam" id="PF12625">
    <property type="entry name" value="Arabinose_bd"/>
    <property type="match status" value="1"/>
</dbReference>
<dbReference type="SMART" id="SM00342">
    <property type="entry name" value="HTH_ARAC"/>
    <property type="match status" value="1"/>
</dbReference>
<evidence type="ECO:0000256" key="2">
    <source>
        <dbReference type="ARBA" id="ARBA00023125"/>
    </source>
</evidence>